<dbReference type="InterPro" id="IPR004044">
    <property type="entry name" value="KH_dom_type_2"/>
</dbReference>
<dbReference type="CDD" id="cd22534">
    <property type="entry name" value="KH-II_Era"/>
    <property type="match status" value="1"/>
</dbReference>
<dbReference type="GO" id="GO:0005829">
    <property type="term" value="C:cytosol"/>
    <property type="evidence" value="ECO:0007669"/>
    <property type="project" value="TreeGrafter"/>
</dbReference>
<dbReference type="PATRIC" id="fig|706587.4.peg.4289"/>
<dbReference type="InterPro" id="IPR006073">
    <property type="entry name" value="GTP-bd"/>
</dbReference>
<dbReference type="InterPro" id="IPR005225">
    <property type="entry name" value="Small_GTP-bd"/>
</dbReference>
<feature type="domain" description="Era-type G" evidence="10">
    <location>
        <begin position="10"/>
        <end position="177"/>
    </location>
</feature>
<dbReference type="InterPro" id="IPR027417">
    <property type="entry name" value="P-loop_NTPase"/>
</dbReference>
<feature type="region of interest" description="G5" evidence="7">
    <location>
        <begin position="156"/>
        <end position="158"/>
    </location>
</feature>
<dbReference type="PANTHER" id="PTHR42698">
    <property type="entry name" value="GTPASE ERA"/>
    <property type="match status" value="1"/>
</dbReference>
<dbReference type="GO" id="GO:0070181">
    <property type="term" value="F:small ribosomal subunit rRNA binding"/>
    <property type="evidence" value="ECO:0007669"/>
    <property type="project" value="UniProtKB-UniRule"/>
</dbReference>
<accession>I4CA31</accession>
<keyword evidence="12" id="KW-1185">Reference proteome</keyword>
<organism evidence="11 12">
    <name type="scientific">Desulfomonile tiedjei (strain ATCC 49306 / DSM 6799 / DCB-1)</name>
    <dbReference type="NCBI Taxonomy" id="706587"/>
    <lineage>
        <taxon>Bacteria</taxon>
        <taxon>Pseudomonadati</taxon>
        <taxon>Thermodesulfobacteriota</taxon>
        <taxon>Desulfomonilia</taxon>
        <taxon>Desulfomonilales</taxon>
        <taxon>Desulfomonilaceae</taxon>
        <taxon>Desulfomonile</taxon>
    </lineage>
</organism>
<dbReference type="Proteomes" id="UP000006055">
    <property type="component" value="Chromosome"/>
</dbReference>
<dbReference type="HOGENOM" id="CLU_038009_1_0_7"/>
<proteinExistence type="inferred from homology"/>
<evidence type="ECO:0000313" key="12">
    <source>
        <dbReference type="Proteomes" id="UP000006055"/>
    </source>
</evidence>
<dbReference type="NCBIfam" id="TIGR00231">
    <property type="entry name" value="small_GTP"/>
    <property type="match status" value="1"/>
</dbReference>
<dbReference type="GO" id="GO:0043024">
    <property type="term" value="F:ribosomal small subunit binding"/>
    <property type="evidence" value="ECO:0007669"/>
    <property type="project" value="TreeGrafter"/>
</dbReference>
<feature type="region of interest" description="G3" evidence="7">
    <location>
        <begin position="65"/>
        <end position="68"/>
    </location>
</feature>
<comment type="function">
    <text evidence="6">An essential GTPase that binds both GDP and GTP, with rapid nucleotide exchange. Plays a role in 16S rRNA processing and 30S ribosomal subunit biogenesis and possibly also in cell cycle regulation and energy metabolism.</text>
</comment>
<name>I4CA31_DESTA</name>
<keyword evidence="6" id="KW-0997">Cell inner membrane</keyword>
<dbReference type="NCBIfam" id="TIGR00436">
    <property type="entry name" value="era"/>
    <property type="match status" value="1"/>
</dbReference>
<evidence type="ECO:0000313" key="11">
    <source>
        <dbReference type="EMBL" id="AFM26422.1"/>
    </source>
</evidence>
<keyword evidence="3 6" id="KW-0547">Nucleotide-binding</keyword>
<evidence type="ECO:0000256" key="4">
    <source>
        <dbReference type="ARBA" id="ARBA00022884"/>
    </source>
</evidence>
<protein>
    <recommendedName>
        <fullName evidence="2 6">GTPase Era</fullName>
    </recommendedName>
</protein>
<dbReference type="OrthoDB" id="9805918at2"/>
<dbReference type="Gene3D" id="3.30.300.20">
    <property type="match status" value="1"/>
</dbReference>
<evidence type="ECO:0000259" key="10">
    <source>
        <dbReference type="PROSITE" id="PS51713"/>
    </source>
</evidence>
<dbReference type="STRING" id="706587.Desti_3780"/>
<dbReference type="eggNOG" id="COG1159">
    <property type="taxonomic scope" value="Bacteria"/>
</dbReference>
<dbReference type="Gene3D" id="3.40.50.300">
    <property type="entry name" value="P-loop containing nucleotide triphosphate hydrolases"/>
    <property type="match status" value="1"/>
</dbReference>
<dbReference type="GO" id="GO:0005525">
    <property type="term" value="F:GTP binding"/>
    <property type="evidence" value="ECO:0007669"/>
    <property type="project" value="UniProtKB-UniRule"/>
</dbReference>
<dbReference type="SUPFAM" id="SSF54814">
    <property type="entry name" value="Prokaryotic type KH domain (KH-domain type II)"/>
    <property type="match status" value="1"/>
</dbReference>
<keyword evidence="6" id="KW-0690">Ribosome biogenesis</keyword>
<evidence type="ECO:0000256" key="7">
    <source>
        <dbReference type="PROSITE-ProRule" id="PRU01050"/>
    </source>
</evidence>
<dbReference type="InterPro" id="IPR009019">
    <property type="entry name" value="KH_sf_prok-type"/>
</dbReference>
<feature type="region of interest" description="G1" evidence="7">
    <location>
        <begin position="18"/>
        <end position="25"/>
    </location>
</feature>
<dbReference type="InterPro" id="IPR015946">
    <property type="entry name" value="KH_dom-like_a/b"/>
</dbReference>
<dbReference type="PROSITE" id="PS51713">
    <property type="entry name" value="G_ERA"/>
    <property type="match status" value="1"/>
</dbReference>
<dbReference type="GO" id="GO:0003924">
    <property type="term" value="F:GTPase activity"/>
    <property type="evidence" value="ECO:0007669"/>
    <property type="project" value="UniProtKB-UniRule"/>
</dbReference>
<dbReference type="Pfam" id="PF01926">
    <property type="entry name" value="MMR_HSR1"/>
    <property type="match status" value="1"/>
</dbReference>
<gene>
    <name evidence="6" type="primary">era</name>
    <name evidence="11" type="ordered locus">Desti_3780</name>
</gene>
<dbReference type="HAMAP" id="MF_00367">
    <property type="entry name" value="GTPase_Era"/>
    <property type="match status" value="1"/>
</dbReference>
<comment type="similarity">
    <text evidence="1 6 7 8">Belongs to the TRAFAC class TrmE-Era-EngA-EngB-Septin-like GTPase superfamily. Era GTPase family.</text>
</comment>
<evidence type="ECO:0000256" key="6">
    <source>
        <dbReference type="HAMAP-Rule" id="MF_00367"/>
    </source>
</evidence>
<feature type="binding site" evidence="6">
    <location>
        <begin position="18"/>
        <end position="25"/>
    </location>
    <ligand>
        <name>GTP</name>
        <dbReference type="ChEBI" id="CHEBI:37565"/>
    </ligand>
</feature>
<keyword evidence="4 6" id="KW-0694">RNA-binding</keyword>
<keyword evidence="6" id="KW-0472">Membrane</keyword>
<evidence type="ECO:0000256" key="2">
    <source>
        <dbReference type="ARBA" id="ARBA00020484"/>
    </source>
</evidence>
<keyword evidence="5 6" id="KW-0342">GTP-binding</keyword>
<dbReference type="CDD" id="cd04163">
    <property type="entry name" value="Era"/>
    <property type="match status" value="1"/>
</dbReference>
<feature type="binding site" evidence="6">
    <location>
        <begin position="127"/>
        <end position="130"/>
    </location>
    <ligand>
        <name>GTP</name>
        <dbReference type="ChEBI" id="CHEBI:37565"/>
    </ligand>
</feature>
<keyword evidence="6" id="KW-0699">rRNA-binding</keyword>
<dbReference type="EMBL" id="CP003360">
    <property type="protein sequence ID" value="AFM26422.1"/>
    <property type="molecule type" value="Genomic_DNA"/>
</dbReference>
<dbReference type="PROSITE" id="PS50823">
    <property type="entry name" value="KH_TYPE_2"/>
    <property type="match status" value="1"/>
</dbReference>
<dbReference type="NCBIfam" id="NF000908">
    <property type="entry name" value="PRK00089.1"/>
    <property type="match status" value="1"/>
</dbReference>
<feature type="region of interest" description="G2" evidence="7">
    <location>
        <begin position="44"/>
        <end position="48"/>
    </location>
</feature>
<dbReference type="AlphaFoldDB" id="I4CA31"/>
<dbReference type="InterPro" id="IPR030388">
    <property type="entry name" value="G_ERA_dom"/>
</dbReference>
<keyword evidence="6" id="KW-0963">Cytoplasm</keyword>
<dbReference type="RefSeq" id="WP_014811548.1">
    <property type="nucleotide sequence ID" value="NC_018025.1"/>
</dbReference>
<feature type="domain" description="KH type-2" evidence="9">
    <location>
        <begin position="208"/>
        <end position="284"/>
    </location>
</feature>
<evidence type="ECO:0000259" key="9">
    <source>
        <dbReference type="PROSITE" id="PS50823"/>
    </source>
</evidence>
<comment type="subunit">
    <text evidence="6">Monomer.</text>
</comment>
<evidence type="ECO:0000256" key="3">
    <source>
        <dbReference type="ARBA" id="ARBA00022741"/>
    </source>
</evidence>
<feature type="binding site" evidence="6">
    <location>
        <begin position="65"/>
        <end position="69"/>
    </location>
    <ligand>
        <name>GTP</name>
        <dbReference type="ChEBI" id="CHEBI:37565"/>
    </ligand>
</feature>
<sequence length="299" mass="33658">MEPEQSQVFRSGIVALAGRPNVGKSTLVNTILGRELSIVTPKAQTTRNRITAIHTMPEAQLVLHDTPGIHDPKTPLNRALVAIAAKTLEDADIILLITEPLEEIHREDLQIVDMIGKTRTPAVLALNKIDTVKPQALLPVIENFNRLERFEEIVPISALHGDGVTELVNILIRMLPPGPALFPEDEISDLPVRFFVAEIVREQITRMTGEEIPYKTSVVVESFKEESERILIHVDVHTERDSQKKILIGKGGRMIKQIGIAARKKIEDFLEAPVRLELFVKVTPNWTKNERMLREFGYM</sequence>
<dbReference type="KEGG" id="dti:Desti_3780"/>
<reference evidence="12" key="1">
    <citation type="submission" date="2012-06" db="EMBL/GenBank/DDBJ databases">
        <title>Complete sequence of chromosome of Desulfomonile tiedjei DSM 6799.</title>
        <authorList>
            <person name="Lucas S."/>
            <person name="Copeland A."/>
            <person name="Lapidus A."/>
            <person name="Glavina del Rio T."/>
            <person name="Dalin E."/>
            <person name="Tice H."/>
            <person name="Bruce D."/>
            <person name="Goodwin L."/>
            <person name="Pitluck S."/>
            <person name="Peters L."/>
            <person name="Ovchinnikova G."/>
            <person name="Zeytun A."/>
            <person name="Lu M."/>
            <person name="Kyrpides N."/>
            <person name="Mavromatis K."/>
            <person name="Ivanova N."/>
            <person name="Brettin T."/>
            <person name="Detter J.C."/>
            <person name="Han C."/>
            <person name="Larimer F."/>
            <person name="Land M."/>
            <person name="Hauser L."/>
            <person name="Markowitz V."/>
            <person name="Cheng J.-F."/>
            <person name="Hugenholtz P."/>
            <person name="Woyke T."/>
            <person name="Wu D."/>
            <person name="Spring S."/>
            <person name="Schroeder M."/>
            <person name="Brambilla E."/>
            <person name="Klenk H.-P."/>
            <person name="Eisen J.A."/>
        </authorList>
    </citation>
    <scope>NUCLEOTIDE SEQUENCE [LARGE SCALE GENOMIC DNA]</scope>
    <source>
        <strain evidence="12">ATCC 49306 / DSM 6799 / DCB-1</strain>
    </source>
</reference>
<dbReference type="PANTHER" id="PTHR42698:SF1">
    <property type="entry name" value="GTPASE ERA, MITOCHONDRIAL"/>
    <property type="match status" value="1"/>
</dbReference>
<evidence type="ECO:0000256" key="5">
    <source>
        <dbReference type="ARBA" id="ARBA00023134"/>
    </source>
</evidence>
<comment type="subcellular location">
    <subcellularLocation>
        <location evidence="6">Cytoplasm</location>
    </subcellularLocation>
    <subcellularLocation>
        <location evidence="6">Cell inner membrane</location>
        <topology evidence="6">Peripheral membrane protein</topology>
    </subcellularLocation>
</comment>
<dbReference type="InterPro" id="IPR005662">
    <property type="entry name" value="GTPase_Era-like"/>
</dbReference>
<feature type="region of interest" description="G4" evidence="7">
    <location>
        <begin position="127"/>
        <end position="130"/>
    </location>
</feature>
<evidence type="ECO:0000256" key="8">
    <source>
        <dbReference type="RuleBase" id="RU003761"/>
    </source>
</evidence>
<dbReference type="SUPFAM" id="SSF52540">
    <property type="entry name" value="P-loop containing nucleoside triphosphate hydrolases"/>
    <property type="match status" value="1"/>
</dbReference>
<dbReference type="Pfam" id="PF07650">
    <property type="entry name" value="KH_2"/>
    <property type="match status" value="1"/>
</dbReference>
<dbReference type="GO" id="GO:0000028">
    <property type="term" value="P:ribosomal small subunit assembly"/>
    <property type="evidence" value="ECO:0007669"/>
    <property type="project" value="TreeGrafter"/>
</dbReference>
<keyword evidence="6" id="KW-1003">Cell membrane</keyword>
<dbReference type="GO" id="GO:0005886">
    <property type="term" value="C:plasma membrane"/>
    <property type="evidence" value="ECO:0007669"/>
    <property type="project" value="UniProtKB-SubCell"/>
</dbReference>
<evidence type="ECO:0000256" key="1">
    <source>
        <dbReference type="ARBA" id="ARBA00007921"/>
    </source>
</evidence>